<dbReference type="Proteomes" id="UP000199698">
    <property type="component" value="Unassembled WGS sequence"/>
</dbReference>
<accession>A0A1C4DBU6</accession>
<keyword evidence="2" id="KW-1185">Reference proteome</keyword>
<evidence type="ECO:0000313" key="2">
    <source>
        <dbReference type="Proteomes" id="UP000199698"/>
    </source>
</evidence>
<protein>
    <submittedName>
        <fullName evidence="1">Uncharacterized protein</fullName>
    </submittedName>
</protein>
<reference evidence="2" key="1">
    <citation type="submission" date="2016-08" db="EMBL/GenBank/DDBJ databases">
        <authorList>
            <person name="Varghese N."/>
            <person name="Submissions Spin"/>
        </authorList>
    </citation>
    <scope>NUCLEOTIDE SEQUENCE [LARGE SCALE GENOMIC DNA]</scope>
    <source>
        <strain evidence="2">R-53144</strain>
    </source>
</reference>
<dbReference type="EMBL" id="FMBA01000067">
    <property type="protein sequence ID" value="SCC28844.1"/>
    <property type="molecule type" value="Genomic_DNA"/>
</dbReference>
<gene>
    <name evidence="1" type="ORF">GA0061080_10674</name>
</gene>
<sequence>MLAQNNLLSGTDKEKIKNAILESVSKADASCYASLEKLALQVCKAISTVNSYPDNQPQDHSLNVTIALK</sequence>
<organism evidence="1 2">
    <name type="scientific">Gilliamella intestini</name>
    <dbReference type="NCBI Taxonomy" id="1798183"/>
    <lineage>
        <taxon>Bacteria</taxon>
        <taxon>Pseudomonadati</taxon>
        <taxon>Pseudomonadota</taxon>
        <taxon>Gammaproteobacteria</taxon>
        <taxon>Orbales</taxon>
        <taxon>Orbaceae</taxon>
        <taxon>Gilliamella</taxon>
    </lineage>
</organism>
<dbReference type="RefSeq" id="WP_091125745.1">
    <property type="nucleotide sequence ID" value="NZ_FMBA01000067.1"/>
</dbReference>
<proteinExistence type="predicted"/>
<dbReference type="AlphaFoldDB" id="A0A1C4DBU6"/>
<name>A0A1C4DBU6_9GAMM</name>
<evidence type="ECO:0000313" key="1">
    <source>
        <dbReference type="EMBL" id="SCC28844.1"/>
    </source>
</evidence>